<evidence type="ECO:0000256" key="3">
    <source>
        <dbReference type="ARBA" id="ARBA00023163"/>
    </source>
</evidence>
<protein>
    <submittedName>
        <fullName evidence="6">TetR family transcriptional regulator</fullName>
    </submittedName>
</protein>
<dbReference type="SUPFAM" id="SSF46689">
    <property type="entry name" value="Homeodomain-like"/>
    <property type="match status" value="2"/>
</dbReference>
<dbReference type="Gene3D" id="1.10.10.60">
    <property type="entry name" value="Homeodomain-like"/>
    <property type="match status" value="2"/>
</dbReference>
<dbReference type="Gene3D" id="1.10.357.10">
    <property type="entry name" value="Tetracycline Repressor, domain 2"/>
    <property type="match status" value="2"/>
</dbReference>
<dbReference type="InterPro" id="IPR050109">
    <property type="entry name" value="HTH-type_TetR-like_transc_reg"/>
</dbReference>
<organism evidence="6 7">
    <name type="scientific">Mycolicibacterium bacteremicum</name>
    <name type="common">Mycobacterium bacteremicum</name>
    <dbReference type="NCBI Taxonomy" id="564198"/>
    <lineage>
        <taxon>Bacteria</taxon>
        <taxon>Bacillati</taxon>
        <taxon>Actinomycetota</taxon>
        <taxon>Actinomycetes</taxon>
        <taxon>Mycobacteriales</taxon>
        <taxon>Mycobacteriaceae</taxon>
        <taxon>Mycolicibacterium</taxon>
    </lineage>
</organism>
<evidence type="ECO:0000313" key="6">
    <source>
        <dbReference type="EMBL" id="ORA07177.1"/>
    </source>
</evidence>
<evidence type="ECO:0000313" key="7">
    <source>
        <dbReference type="Proteomes" id="UP000192366"/>
    </source>
</evidence>
<dbReference type="PROSITE" id="PS50977">
    <property type="entry name" value="HTH_TETR_2"/>
    <property type="match status" value="2"/>
</dbReference>
<dbReference type="PANTHER" id="PTHR30055:SF234">
    <property type="entry name" value="HTH-TYPE TRANSCRIPTIONAL REGULATOR BETI"/>
    <property type="match status" value="1"/>
</dbReference>
<dbReference type="RefSeq" id="WP_083054862.1">
    <property type="nucleotide sequence ID" value="NZ_JACKVM010000014.1"/>
</dbReference>
<feature type="DNA-binding region" description="H-T-H motif" evidence="4">
    <location>
        <begin position="255"/>
        <end position="274"/>
    </location>
</feature>
<dbReference type="InterPro" id="IPR001647">
    <property type="entry name" value="HTH_TetR"/>
</dbReference>
<comment type="caution">
    <text evidence="6">The sequence shown here is derived from an EMBL/GenBank/DDBJ whole genome shotgun (WGS) entry which is preliminary data.</text>
</comment>
<dbReference type="PANTHER" id="PTHR30055">
    <property type="entry name" value="HTH-TYPE TRANSCRIPTIONAL REGULATOR RUTR"/>
    <property type="match status" value="1"/>
</dbReference>
<dbReference type="GO" id="GO:0003700">
    <property type="term" value="F:DNA-binding transcription factor activity"/>
    <property type="evidence" value="ECO:0007669"/>
    <property type="project" value="TreeGrafter"/>
</dbReference>
<reference evidence="6 7" key="1">
    <citation type="submission" date="2017-02" db="EMBL/GenBank/DDBJ databases">
        <title>The new phylogeny of genus Mycobacterium.</title>
        <authorList>
            <person name="Tortoli E."/>
            <person name="Trovato A."/>
            <person name="Cirillo D.M."/>
        </authorList>
    </citation>
    <scope>NUCLEOTIDE SEQUENCE [LARGE SCALE GENOMIC DNA]</scope>
    <source>
        <strain evidence="6 7">DSM 45578</strain>
    </source>
</reference>
<dbReference type="GO" id="GO:0000976">
    <property type="term" value="F:transcription cis-regulatory region binding"/>
    <property type="evidence" value="ECO:0007669"/>
    <property type="project" value="TreeGrafter"/>
</dbReference>
<name>A0A1W9Z4K6_MYCBA</name>
<sequence>MAIEQTSESSRRAEILQTAERLIATSGLRVSLQEIAGAAGILTGSLYHHFASRDDLLLELVRRYHADLDRIGEQALHRLDAHDDVGLEQKVIELGVGIAECAVRNRAALQMSFYEAPTSSTELTDMLRHPPSAVQDAMVQTLRAGRWSGYIRPELELAPVADRMCQSMLHVGLDVIRRDADPAQVATVLSHIMLGGIAADAPADADLDGSAALAAADDAIATWGREADDTGGTKADHVRRAARTVFGRKGFETSTIRDIAAEADLNPATVHRLIGSKDVLLAAIMQDFGQKTVKASVAVMQSQASAAERLDALSWIFVNAVDRFPAEWRIQLAWMRQAPPDSPNPGFAFASRMEHLEGLLAAGARAGQLRLGRAPLDVLSRCVMDVLWVPGNIIAWIGPAAARTLARDTVLRGVARPE</sequence>
<keyword evidence="7" id="KW-1185">Reference proteome</keyword>
<evidence type="ECO:0000256" key="2">
    <source>
        <dbReference type="ARBA" id="ARBA00023125"/>
    </source>
</evidence>
<dbReference type="AlphaFoldDB" id="A0A1W9Z4K6"/>
<evidence type="ECO:0000256" key="4">
    <source>
        <dbReference type="PROSITE-ProRule" id="PRU00335"/>
    </source>
</evidence>
<evidence type="ECO:0000259" key="5">
    <source>
        <dbReference type="PROSITE" id="PS50977"/>
    </source>
</evidence>
<feature type="domain" description="HTH tetR-type" evidence="5">
    <location>
        <begin position="9"/>
        <end position="68"/>
    </location>
</feature>
<dbReference type="EMBL" id="MVHJ01000001">
    <property type="protein sequence ID" value="ORA07177.1"/>
    <property type="molecule type" value="Genomic_DNA"/>
</dbReference>
<evidence type="ECO:0000256" key="1">
    <source>
        <dbReference type="ARBA" id="ARBA00023015"/>
    </source>
</evidence>
<keyword evidence="2 4" id="KW-0238">DNA-binding</keyword>
<dbReference type="InterPro" id="IPR009057">
    <property type="entry name" value="Homeodomain-like_sf"/>
</dbReference>
<keyword evidence="1" id="KW-0805">Transcription regulation</keyword>
<feature type="domain" description="HTH tetR-type" evidence="5">
    <location>
        <begin position="232"/>
        <end position="292"/>
    </location>
</feature>
<dbReference type="Proteomes" id="UP000192366">
    <property type="component" value="Unassembled WGS sequence"/>
</dbReference>
<feature type="DNA-binding region" description="H-T-H motif" evidence="4">
    <location>
        <begin position="31"/>
        <end position="50"/>
    </location>
</feature>
<gene>
    <name evidence="6" type="ORF">BST17_01535</name>
</gene>
<dbReference type="PRINTS" id="PR00455">
    <property type="entry name" value="HTHTETR"/>
</dbReference>
<keyword evidence="3" id="KW-0804">Transcription</keyword>
<accession>A0A1W9Z4K6</accession>
<proteinExistence type="predicted"/>
<dbReference type="Pfam" id="PF00440">
    <property type="entry name" value="TetR_N"/>
    <property type="match status" value="2"/>
</dbReference>
<dbReference type="STRING" id="564198.BST17_01535"/>